<dbReference type="EMBL" id="BAABHS010000019">
    <property type="protein sequence ID" value="GAA4977864.1"/>
    <property type="molecule type" value="Genomic_DNA"/>
</dbReference>
<feature type="domain" description="TadE-like" evidence="2">
    <location>
        <begin position="24"/>
        <end position="66"/>
    </location>
</feature>
<sequence>MELSDGLRARRRVPLRRRPRSESGYVTAETAMALPALVVLVFGLATGLVAAAAQVRCIDAAQSGARAAARGESPDAARAAAAAVAPKSARIVATNEGGKISFRVETVIPLPGPLSRLRIPVSHTAVAAEEATTP</sequence>
<dbReference type="Proteomes" id="UP001500466">
    <property type="component" value="Unassembled WGS sequence"/>
</dbReference>
<reference evidence="4" key="1">
    <citation type="journal article" date="2019" name="Int. J. Syst. Evol. Microbiol.">
        <title>The Global Catalogue of Microorganisms (GCM) 10K type strain sequencing project: providing services to taxonomists for standard genome sequencing and annotation.</title>
        <authorList>
            <consortium name="The Broad Institute Genomics Platform"/>
            <consortium name="The Broad Institute Genome Sequencing Center for Infectious Disease"/>
            <person name="Wu L."/>
            <person name="Ma J."/>
        </authorList>
    </citation>
    <scope>NUCLEOTIDE SEQUENCE [LARGE SCALE GENOMIC DNA]</scope>
    <source>
        <strain evidence="4">JCM 17986</strain>
    </source>
</reference>
<protein>
    <recommendedName>
        <fullName evidence="2">TadE-like domain-containing protein</fullName>
    </recommendedName>
</protein>
<evidence type="ECO:0000313" key="3">
    <source>
        <dbReference type="EMBL" id="GAA4977864.1"/>
    </source>
</evidence>
<dbReference type="InterPro" id="IPR049790">
    <property type="entry name" value="Rv3655c/TadE"/>
</dbReference>
<dbReference type="NCBIfam" id="NF041390">
    <property type="entry name" value="TadE_Rv3655c"/>
    <property type="match status" value="1"/>
</dbReference>
<feature type="compositionally biased region" description="Basic residues" evidence="1">
    <location>
        <begin position="9"/>
        <end position="19"/>
    </location>
</feature>
<comment type="caution">
    <text evidence="3">The sequence shown here is derived from an EMBL/GenBank/DDBJ whole genome shotgun (WGS) entry which is preliminary data.</text>
</comment>
<evidence type="ECO:0000313" key="4">
    <source>
        <dbReference type="Proteomes" id="UP001500466"/>
    </source>
</evidence>
<evidence type="ECO:0000259" key="2">
    <source>
        <dbReference type="Pfam" id="PF07811"/>
    </source>
</evidence>
<name>A0ABP9HTI5_9ACTN</name>
<accession>A0ABP9HTI5</accession>
<gene>
    <name evidence="3" type="ORF">GCM10023205_52090</name>
</gene>
<keyword evidence="4" id="KW-1185">Reference proteome</keyword>
<feature type="region of interest" description="Disordered" evidence="1">
    <location>
        <begin position="1"/>
        <end position="22"/>
    </location>
</feature>
<dbReference type="Pfam" id="PF07811">
    <property type="entry name" value="TadE"/>
    <property type="match status" value="1"/>
</dbReference>
<dbReference type="RefSeq" id="WP_345678111.1">
    <property type="nucleotide sequence ID" value="NZ_BAABHS010000019.1"/>
</dbReference>
<organism evidence="3 4">
    <name type="scientific">Yinghuangia aomiensis</name>
    <dbReference type="NCBI Taxonomy" id="676205"/>
    <lineage>
        <taxon>Bacteria</taxon>
        <taxon>Bacillati</taxon>
        <taxon>Actinomycetota</taxon>
        <taxon>Actinomycetes</taxon>
        <taxon>Kitasatosporales</taxon>
        <taxon>Streptomycetaceae</taxon>
        <taxon>Yinghuangia</taxon>
    </lineage>
</organism>
<dbReference type="InterPro" id="IPR012495">
    <property type="entry name" value="TadE-like_dom"/>
</dbReference>
<evidence type="ECO:0000256" key="1">
    <source>
        <dbReference type="SAM" id="MobiDB-lite"/>
    </source>
</evidence>
<proteinExistence type="predicted"/>